<reference evidence="7 8" key="1">
    <citation type="submission" date="2019-12" db="EMBL/GenBank/DDBJ databases">
        <authorList>
            <person name="Alioto T."/>
            <person name="Alioto T."/>
            <person name="Gomez Garrido J."/>
        </authorList>
    </citation>
    <scope>NUCLEOTIDE SEQUENCE [LARGE SCALE GENOMIC DNA]</scope>
</reference>
<proteinExistence type="predicted"/>
<sequence length="235" mass="27081">MKAVAIDGVKTILQNLFPVAVEEFKLLWGFEKEFENLKNYFEKIFEVLDDAERREITEKAIESWLKGLKDAAYDVDNVLDEIKYEDLRRTIETEDKIGCLNFPYIMTFLRKMAHKVTFHWKMSHKIKSINENFRRINNEADSLGLNIVMDHPCSKPLVMETNSFTVDPIVIGRQSDESKILETITSSINNVLSVLSIVGMGGLGKTTLACKIFEHHRTGNHFDKTVWVCVSENFD</sequence>
<dbReference type="GO" id="GO:0005524">
    <property type="term" value="F:ATP binding"/>
    <property type="evidence" value="ECO:0007669"/>
    <property type="project" value="UniProtKB-KW"/>
</dbReference>
<dbReference type="Gene3D" id="3.40.50.300">
    <property type="entry name" value="P-loop containing nucleotide triphosphate hydrolases"/>
    <property type="match status" value="1"/>
</dbReference>
<keyword evidence="3" id="KW-0611">Plant defense</keyword>
<evidence type="ECO:0000259" key="6">
    <source>
        <dbReference type="Pfam" id="PF18052"/>
    </source>
</evidence>
<evidence type="ECO:0000256" key="4">
    <source>
        <dbReference type="ARBA" id="ARBA00022840"/>
    </source>
</evidence>
<protein>
    <submittedName>
        <fullName evidence="7">Disease resistance RGA4 isoform X1</fullName>
    </submittedName>
</protein>
<dbReference type="EMBL" id="CACTIH010000069">
    <property type="protein sequence ID" value="CAA2948323.1"/>
    <property type="molecule type" value="Genomic_DNA"/>
</dbReference>
<evidence type="ECO:0000256" key="3">
    <source>
        <dbReference type="ARBA" id="ARBA00022821"/>
    </source>
</evidence>
<evidence type="ECO:0000256" key="1">
    <source>
        <dbReference type="ARBA" id="ARBA00022737"/>
    </source>
</evidence>
<dbReference type="GO" id="GO:0006952">
    <property type="term" value="P:defense response"/>
    <property type="evidence" value="ECO:0007669"/>
    <property type="project" value="UniProtKB-KW"/>
</dbReference>
<dbReference type="Gene3D" id="1.20.5.4130">
    <property type="match status" value="1"/>
</dbReference>
<keyword evidence="2" id="KW-0547">Nucleotide-binding</keyword>
<dbReference type="SUPFAM" id="SSF52540">
    <property type="entry name" value="P-loop containing nucleoside triphosphate hydrolases"/>
    <property type="match status" value="1"/>
</dbReference>
<gene>
    <name evidence="7" type="ORF">OLEA9_A085071</name>
</gene>
<comment type="caution">
    <text evidence="7">The sequence shown here is derived from an EMBL/GenBank/DDBJ whole genome shotgun (WGS) entry which is preliminary data.</text>
</comment>
<name>A0A8S0PGB7_OLEEU</name>
<feature type="domain" description="Disease resistance N-terminal" evidence="6">
    <location>
        <begin position="9"/>
        <end position="90"/>
    </location>
</feature>
<evidence type="ECO:0000259" key="5">
    <source>
        <dbReference type="Pfam" id="PF00931"/>
    </source>
</evidence>
<dbReference type="Pfam" id="PF00931">
    <property type="entry name" value="NB-ARC"/>
    <property type="match status" value="1"/>
</dbReference>
<keyword evidence="1" id="KW-0677">Repeat</keyword>
<dbReference type="InterPro" id="IPR002182">
    <property type="entry name" value="NB-ARC"/>
</dbReference>
<dbReference type="GO" id="GO:0043531">
    <property type="term" value="F:ADP binding"/>
    <property type="evidence" value="ECO:0007669"/>
    <property type="project" value="InterPro"/>
</dbReference>
<dbReference type="AlphaFoldDB" id="A0A8S0PGB7"/>
<dbReference type="Pfam" id="PF18052">
    <property type="entry name" value="Rx_N"/>
    <property type="match status" value="1"/>
</dbReference>
<keyword evidence="8" id="KW-1185">Reference proteome</keyword>
<accession>A0A8S0PGB7</accession>
<dbReference type="PANTHER" id="PTHR36766:SF70">
    <property type="entry name" value="DISEASE RESISTANCE PROTEIN RGA4"/>
    <property type="match status" value="1"/>
</dbReference>
<keyword evidence="4" id="KW-0067">ATP-binding</keyword>
<dbReference type="OrthoDB" id="911390at2759"/>
<dbReference type="InterPro" id="IPR027417">
    <property type="entry name" value="P-loop_NTPase"/>
</dbReference>
<evidence type="ECO:0000256" key="2">
    <source>
        <dbReference type="ARBA" id="ARBA00022741"/>
    </source>
</evidence>
<dbReference type="InterPro" id="IPR041118">
    <property type="entry name" value="Rx_N"/>
</dbReference>
<feature type="domain" description="NB-ARC" evidence="5">
    <location>
        <begin position="189"/>
        <end position="234"/>
    </location>
</feature>
<dbReference type="Proteomes" id="UP000594638">
    <property type="component" value="Unassembled WGS sequence"/>
</dbReference>
<dbReference type="PANTHER" id="PTHR36766">
    <property type="entry name" value="PLANT BROAD-SPECTRUM MILDEW RESISTANCE PROTEIN RPW8"/>
    <property type="match status" value="1"/>
</dbReference>
<evidence type="ECO:0000313" key="8">
    <source>
        <dbReference type="Proteomes" id="UP000594638"/>
    </source>
</evidence>
<evidence type="ECO:0000313" key="7">
    <source>
        <dbReference type="EMBL" id="CAA2948323.1"/>
    </source>
</evidence>
<organism evidence="7 8">
    <name type="scientific">Olea europaea subsp. europaea</name>
    <dbReference type="NCBI Taxonomy" id="158383"/>
    <lineage>
        <taxon>Eukaryota</taxon>
        <taxon>Viridiplantae</taxon>
        <taxon>Streptophyta</taxon>
        <taxon>Embryophyta</taxon>
        <taxon>Tracheophyta</taxon>
        <taxon>Spermatophyta</taxon>
        <taxon>Magnoliopsida</taxon>
        <taxon>eudicotyledons</taxon>
        <taxon>Gunneridae</taxon>
        <taxon>Pentapetalae</taxon>
        <taxon>asterids</taxon>
        <taxon>lamiids</taxon>
        <taxon>Lamiales</taxon>
        <taxon>Oleaceae</taxon>
        <taxon>Oleeae</taxon>
        <taxon>Olea</taxon>
    </lineage>
</organism>
<dbReference type="Gramene" id="OE9A085071T1">
    <property type="protein sequence ID" value="OE9A085071C1"/>
    <property type="gene ID" value="OE9A085071"/>
</dbReference>